<reference evidence="8 9" key="1">
    <citation type="submission" date="2016-11" db="EMBL/GenBank/DDBJ databases">
        <authorList>
            <person name="Jaros S."/>
            <person name="Januszkiewicz K."/>
            <person name="Wedrychowicz H."/>
        </authorList>
    </citation>
    <scope>NUCLEOTIDE SEQUENCE [LARGE SCALE GENOMIC DNA]</scope>
    <source>
        <strain evidence="8 9">DSM 45627</strain>
    </source>
</reference>
<dbReference type="GO" id="GO:0005886">
    <property type="term" value="C:plasma membrane"/>
    <property type="evidence" value="ECO:0007669"/>
    <property type="project" value="UniProtKB-SubCell"/>
</dbReference>
<evidence type="ECO:0000256" key="2">
    <source>
        <dbReference type="ARBA" id="ARBA00022475"/>
    </source>
</evidence>
<feature type="transmembrane region" description="Helical" evidence="6">
    <location>
        <begin position="92"/>
        <end position="111"/>
    </location>
</feature>
<keyword evidence="2" id="KW-1003">Cell membrane</keyword>
<gene>
    <name evidence="8" type="ORF">SAMN05443575_3671</name>
</gene>
<dbReference type="Proteomes" id="UP000186132">
    <property type="component" value="Unassembled WGS sequence"/>
</dbReference>
<dbReference type="PANTHER" id="PTHR40077">
    <property type="entry name" value="MEMBRANE PROTEIN-RELATED"/>
    <property type="match status" value="1"/>
</dbReference>
<organism evidence="8 9">
    <name type="scientific">Jatrophihabitans endophyticus</name>
    <dbReference type="NCBI Taxonomy" id="1206085"/>
    <lineage>
        <taxon>Bacteria</taxon>
        <taxon>Bacillati</taxon>
        <taxon>Actinomycetota</taxon>
        <taxon>Actinomycetes</taxon>
        <taxon>Jatrophihabitantales</taxon>
        <taxon>Jatrophihabitantaceae</taxon>
        <taxon>Jatrophihabitans</taxon>
    </lineage>
</organism>
<keyword evidence="9" id="KW-1185">Reference proteome</keyword>
<evidence type="ECO:0000256" key="5">
    <source>
        <dbReference type="ARBA" id="ARBA00023136"/>
    </source>
</evidence>
<name>A0A1M5RWF2_9ACTN</name>
<evidence type="ECO:0000256" key="1">
    <source>
        <dbReference type="ARBA" id="ARBA00004651"/>
    </source>
</evidence>
<keyword evidence="5 6" id="KW-0472">Membrane</keyword>
<sequence>MSSDFASTVLSIRQPRLAPGRVREASGSLLRYRVMAFVTGVVLLAGTIELIVKYAFDVDPPIYSWLWIGHGWLFLVYVIVTALLGFRLRWPLARYAVVMLAGTIPTMSFVAEHFVTRQTRRAEQGQPVDVRD</sequence>
<proteinExistence type="predicted"/>
<evidence type="ECO:0000256" key="6">
    <source>
        <dbReference type="SAM" id="Phobius"/>
    </source>
</evidence>
<keyword evidence="4 6" id="KW-1133">Transmembrane helix</keyword>
<feature type="transmembrane region" description="Helical" evidence="6">
    <location>
        <begin position="32"/>
        <end position="52"/>
    </location>
</feature>
<dbReference type="RefSeq" id="WP_084181363.1">
    <property type="nucleotide sequence ID" value="NZ_FQVU01000005.1"/>
</dbReference>
<dbReference type="Pfam" id="PF12823">
    <property type="entry name" value="DUF3817"/>
    <property type="match status" value="1"/>
</dbReference>
<dbReference type="STRING" id="1206085.SAMN05443575_3671"/>
<accession>A0A1M5RWF2</accession>
<dbReference type="EMBL" id="FQVU01000005">
    <property type="protein sequence ID" value="SHH30652.1"/>
    <property type="molecule type" value="Genomic_DNA"/>
</dbReference>
<evidence type="ECO:0000313" key="9">
    <source>
        <dbReference type="Proteomes" id="UP000186132"/>
    </source>
</evidence>
<dbReference type="NCBIfam" id="TIGR03954">
    <property type="entry name" value="integ_memb_HG"/>
    <property type="match status" value="1"/>
</dbReference>
<dbReference type="AlphaFoldDB" id="A0A1M5RWF2"/>
<protein>
    <submittedName>
        <fullName evidence="8">Integral membrane protein</fullName>
    </submittedName>
</protein>
<comment type="subcellular location">
    <subcellularLocation>
        <location evidence="1">Cell membrane</location>
        <topology evidence="1">Multi-pass membrane protein</topology>
    </subcellularLocation>
</comment>
<feature type="transmembrane region" description="Helical" evidence="6">
    <location>
        <begin position="64"/>
        <end position="86"/>
    </location>
</feature>
<feature type="domain" description="DUF3817" evidence="7">
    <location>
        <begin position="30"/>
        <end position="117"/>
    </location>
</feature>
<dbReference type="OrthoDB" id="9342687at2"/>
<evidence type="ECO:0000256" key="3">
    <source>
        <dbReference type="ARBA" id="ARBA00022692"/>
    </source>
</evidence>
<evidence type="ECO:0000259" key="7">
    <source>
        <dbReference type="Pfam" id="PF12823"/>
    </source>
</evidence>
<evidence type="ECO:0000313" key="8">
    <source>
        <dbReference type="EMBL" id="SHH30652.1"/>
    </source>
</evidence>
<dbReference type="PANTHER" id="PTHR40077:SF2">
    <property type="entry name" value="MEMBRANE PROTEIN"/>
    <property type="match status" value="1"/>
</dbReference>
<dbReference type="InterPro" id="IPR023845">
    <property type="entry name" value="DUF3817_TM"/>
</dbReference>
<keyword evidence="3 6" id="KW-0812">Transmembrane</keyword>
<evidence type="ECO:0000256" key="4">
    <source>
        <dbReference type="ARBA" id="ARBA00022989"/>
    </source>
</evidence>